<organism evidence="2 3">
    <name type="scientific">Trypanosoma cruzi</name>
    <dbReference type="NCBI Taxonomy" id="5693"/>
    <lineage>
        <taxon>Eukaryota</taxon>
        <taxon>Discoba</taxon>
        <taxon>Euglenozoa</taxon>
        <taxon>Kinetoplastea</taxon>
        <taxon>Metakinetoplastina</taxon>
        <taxon>Trypanosomatida</taxon>
        <taxon>Trypanosomatidae</taxon>
        <taxon>Trypanosoma</taxon>
        <taxon>Schizotrypanum</taxon>
    </lineage>
</organism>
<keyword evidence="1" id="KW-1133">Transmembrane helix</keyword>
<dbReference type="AlphaFoldDB" id="A0A7J6Y7X4"/>
<reference evidence="2 3" key="1">
    <citation type="journal article" date="2019" name="Genome Biol. Evol.">
        <title>Nanopore Sequencing Significantly Improves Genome Assembly of the Protozoan Parasite Trypanosoma cruzi.</title>
        <authorList>
            <person name="Diaz-Viraque F."/>
            <person name="Pita S."/>
            <person name="Greif G."/>
            <person name="de Souza R.C.M."/>
            <person name="Iraola G."/>
            <person name="Robello C."/>
        </authorList>
    </citation>
    <scope>NUCLEOTIDE SEQUENCE [LARGE SCALE GENOMIC DNA]</scope>
    <source>
        <strain evidence="2 3">Berenice</strain>
    </source>
</reference>
<comment type="caution">
    <text evidence="2">The sequence shown here is derived from an EMBL/GenBank/DDBJ whole genome shotgun (WGS) entry which is preliminary data.</text>
</comment>
<sequence>MCSNGCGVVPVAVSLKYRDDCLCLRNWCMRLYLLHFCLFLCLCFFLCVCVIARMWTSNNFCALAFNLYAPFLFSCLPDFLHPFLFGCVCFGCSAALWVMCINSLCPCCSDWENTLWVRVHGSVVAALFFVVALRQPRQDCQRVALGCLVGLFSASCAMDSYLRRTLSCSGLSATRWQFCCCCCFSCLVFPSGIVRCRCRTWRQ</sequence>
<gene>
    <name evidence="2" type="ORF">ECC02_004343</name>
</gene>
<dbReference type="EMBL" id="JABDHM010000026">
    <property type="protein sequence ID" value="KAF5222536.1"/>
    <property type="molecule type" value="Genomic_DNA"/>
</dbReference>
<evidence type="ECO:0008006" key="4">
    <source>
        <dbReference type="Google" id="ProtNLM"/>
    </source>
</evidence>
<proteinExistence type="predicted"/>
<feature type="transmembrane region" description="Helical" evidence="1">
    <location>
        <begin position="32"/>
        <end position="54"/>
    </location>
</feature>
<keyword evidence="1" id="KW-0812">Transmembrane</keyword>
<feature type="transmembrane region" description="Helical" evidence="1">
    <location>
        <begin position="116"/>
        <end position="133"/>
    </location>
</feature>
<dbReference type="VEuPathDB" id="TriTrypDB:ECC02_004343"/>
<protein>
    <recommendedName>
        <fullName evidence="4">Transmembrane protein</fullName>
    </recommendedName>
</protein>
<feature type="transmembrane region" description="Helical" evidence="1">
    <location>
        <begin position="174"/>
        <end position="194"/>
    </location>
</feature>
<dbReference type="Proteomes" id="UP000583944">
    <property type="component" value="Unassembled WGS sequence"/>
</dbReference>
<feature type="transmembrane region" description="Helical" evidence="1">
    <location>
        <begin position="83"/>
        <end position="104"/>
    </location>
</feature>
<evidence type="ECO:0000256" key="1">
    <source>
        <dbReference type="SAM" id="Phobius"/>
    </source>
</evidence>
<name>A0A7J6Y7X4_TRYCR</name>
<evidence type="ECO:0000313" key="2">
    <source>
        <dbReference type="EMBL" id="KAF5222536.1"/>
    </source>
</evidence>
<evidence type="ECO:0000313" key="3">
    <source>
        <dbReference type="Proteomes" id="UP000583944"/>
    </source>
</evidence>
<accession>A0A7J6Y7X4</accession>
<keyword evidence="1" id="KW-0472">Membrane</keyword>